<accession>A0A0C4E1H5</accession>
<keyword evidence="1" id="KW-0677">Repeat</keyword>
<reference evidence="4" key="5">
    <citation type="submission" date="2015-06" db="UniProtKB">
        <authorList>
            <consortium name="EnsemblFungi"/>
        </authorList>
    </citation>
    <scope>IDENTIFICATION</scope>
    <source>
        <strain evidence="4">ATCC 64411</strain>
    </source>
</reference>
<protein>
    <recommendedName>
        <fullName evidence="2">Nephrocystin 3-like N-terminal domain-containing protein</fullName>
    </recommendedName>
</protein>
<evidence type="ECO:0000256" key="1">
    <source>
        <dbReference type="ARBA" id="ARBA00022737"/>
    </source>
</evidence>
<organism evidence="4 5">
    <name type="scientific">Magnaporthiopsis poae (strain ATCC 64411 / 73-15)</name>
    <name type="common">Kentucky bluegrass fungus</name>
    <name type="synonym">Magnaporthe poae</name>
    <dbReference type="NCBI Taxonomy" id="644358"/>
    <lineage>
        <taxon>Eukaryota</taxon>
        <taxon>Fungi</taxon>
        <taxon>Dikarya</taxon>
        <taxon>Ascomycota</taxon>
        <taxon>Pezizomycotina</taxon>
        <taxon>Sordariomycetes</taxon>
        <taxon>Sordariomycetidae</taxon>
        <taxon>Magnaporthales</taxon>
        <taxon>Magnaporthaceae</taxon>
        <taxon>Magnaporthiopsis</taxon>
    </lineage>
</organism>
<name>A0A0C4E1H5_MAGP6</name>
<feature type="domain" description="Nephrocystin 3-like N-terminal" evidence="2">
    <location>
        <begin position="243"/>
        <end position="421"/>
    </location>
</feature>
<proteinExistence type="predicted"/>
<reference evidence="5" key="2">
    <citation type="submission" date="2010-05" db="EMBL/GenBank/DDBJ databases">
        <title>The genome sequence of Magnaporthe poae strain ATCC 64411.</title>
        <authorList>
            <person name="Ma L.-J."/>
            <person name="Dead R."/>
            <person name="Young S."/>
            <person name="Zeng Q."/>
            <person name="Koehrsen M."/>
            <person name="Alvarado L."/>
            <person name="Berlin A."/>
            <person name="Chapman S.B."/>
            <person name="Chen Z."/>
            <person name="Freedman E."/>
            <person name="Gellesch M."/>
            <person name="Goldberg J."/>
            <person name="Griggs A."/>
            <person name="Gujja S."/>
            <person name="Heilman E.R."/>
            <person name="Heiman D."/>
            <person name="Hepburn T."/>
            <person name="Howarth C."/>
            <person name="Jen D."/>
            <person name="Larson L."/>
            <person name="Mehta T."/>
            <person name="Neiman D."/>
            <person name="Pearson M."/>
            <person name="Roberts A."/>
            <person name="Saif S."/>
            <person name="Shea T."/>
            <person name="Shenoy N."/>
            <person name="Sisk P."/>
            <person name="Stolte C."/>
            <person name="Sykes S."/>
            <person name="Walk T."/>
            <person name="White J."/>
            <person name="Yandava C."/>
            <person name="Haas B."/>
            <person name="Nusbaum C."/>
            <person name="Birren B."/>
        </authorList>
    </citation>
    <scope>NUCLEOTIDE SEQUENCE [LARGE SCALE GENOMIC DNA]</scope>
    <source>
        <strain evidence="5">ATCC 64411 / 73-15</strain>
    </source>
</reference>
<dbReference type="EMBL" id="GL876970">
    <property type="protein sequence ID" value="KLU87235.1"/>
    <property type="molecule type" value="Genomic_DNA"/>
</dbReference>
<dbReference type="InterPro" id="IPR056884">
    <property type="entry name" value="NPHP3-like_N"/>
</dbReference>
<dbReference type="PANTHER" id="PTHR10039:SF5">
    <property type="entry name" value="NACHT DOMAIN-CONTAINING PROTEIN"/>
    <property type="match status" value="1"/>
</dbReference>
<dbReference type="OrthoDB" id="443402at2759"/>
<dbReference type="Pfam" id="PF24883">
    <property type="entry name" value="NPHP3_N"/>
    <property type="match status" value="1"/>
</dbReference>
<dbReference type="eggNOG" id="ENOG502RUDI">
    <property type="taxonomic scope" value="Eukaryota"/>
</dbReference>
<evidence type="ECO:0000313" key="3">
    <source>
        <dbReference type="EMBL" id="KLU87235.1"/>
    </source>
</evidence>
<evidence type="ECO:0000313" key="5">
    <source>
        <dbReference type="Proteomes" id="UP000011715"/>
    </source>
</evidence>
<reference evidence="3" key="1">
    <citation type="submission" date="2010-05" db="EMBL/GenBank/DDBJ databases">
        <title>The Genome Sequence of Magnaporthe poae strain ATCC 64411.</title>
        <authorList>
            <consortium name="The Broad Institute Genome Sequencing Platform"/>
            <consortium name="Broad Institute Genome Sequencing Center for Infectious Disease"/>
            <person name="Ma L.-J."/>
            <person name="Dead R."/>
            <person name="Young S."/>
            <person name="Zeng Q."/>
            <person name="Koehrsen M."/>
            <person name="Alvarado L."/>
            <person name="Berlin A."/>
            <person name="Chapman S.B."/>
            <person name="Chen Z."/>
            <person name="Freedman E."/>
            <person name="Gellesch M."/>
            <person name="Goldberg J."/>
            <person name="Griggs A."/>
            <person name="Gujja S."/>
            <person name="Heilman E.R."/>
            <person name="Heiman D."/>
            <person name="Hepburn T."/>
            <person name="Howarth C."/>
            <person name="Jen D."/>
            <person name="Larson L."/>
            <person name="Mehta T."/>
            <person name="Neiman D."/>
            <person name="Pearson M."/>
            <person name="Roberts A."/>
            <person name="Saif S."/>
            <person name="Shea T."/>
            <person name="Shenoy N."/>
            <person name="Sisk P."/>
            <person name="Stolte C."/>
            <person name="Sykes S."/>
            <person name="Walk T."/>
            <person name="White J."/>
            <person name="Yandava C."/>
            <person name="Haas B."/>
            <person name="Nusbaum C."/>
            <person name="Birren B."/>
        </authorList>
    </citation>
    <scope>NUCLEOTIDE SEQUENCE</scope>
    <source>
        <strain evidence="3">ATCC 64411</strain>
    </source>
</reference>
<dbReference type="SUPFAM" id="SSF52540">
    <property type="entry name" value="P-loop containing nucleoside triphosphate hydrolases"/>
    <property type="match status" value="1"/>
</dbReference>
<sequence>MEALAAFGLAANIAQFAELGYKTAKTILEAYRSTDGVTAENADFEDAASHLKTISAQLKNNRKVKSNPGIERLLKKSIDACDDLLKELDSLKFDGGSVYVGERLAKLMVAMWAIRRKRKVGALVLRVAEIQQRLLPGIQSLILEQGSEVVESLQVLNDGVKKSQEWHMTHAKILDEKLQGLEKQLAAPESWQQSQDAMKDFTRGFVDFIDQWRNHSTISTILRSLHFEQLRERQSEIPQAHKNTFQWMFDDQGGAEFRNWLGGASQGLFWITGKAGSGKSTLMKFLLERPQTKELLAQWTTPSGQQPLLLVSHFFWSQGGRLQRTQEGLLRTILFQILLAHPELVKTVCPERFSSYQALDSWTVNQLQDLFERLASIEKLPARIFIFVDGLDEYEGDPAEIIETVRKIASCTGIKVCCSSRPWREFEKAFASAAGRIQIHHLTENDIRQYVHDCFEMDDKYEKLRAQNPLEAADLVKAITSRAEGVFFWVFLVVKSLLRGLEHDNNIGTMRRRLDELPSDLNEFFEKMLQSIENVYKEEAALILRCLLLADSALPLALFVAMDSCEGLFASLKRHDFFGESPDQHGSQSSWIRLKRRQVARPDGGLYDKLRDAESYDIPGGLVPPWRTYRGEALSSASQKIQHRCRDLVQVFDPPEAVEAVEAWRPRVGFIHRTVVDFLSAQNVRMLLSTSHRPGYFEFVLARSYLQCAMDLCVFSSQIFYHCVRWVLWLAANDASERAIFTLFKLDHFIISLSKRAWDAIAGGYMTQETQGGMLSASKNLLPIAPVITILSTMVPRLGLTKLLHLTPHNLGGTKWADYTTWLNVFYQALQPAVRLTVLDDDESADPNIISLDALGYLIDRAKVALGPDNTLALFHTDLNIKRGLFGLGDYEVPLHVLVRKIWTSLSADWGEWGLDGAPGNTLWKCFLESLQSPGAPENAFEVCKLLLEWNTKACL</sequence>
<dbReference type="EMBL" id="ADBL01001497">
    <property type="status" value="NOT_ANNOTATED_CDS"/>
    <property type="molecule type" value="Genomic_DNA"/>
</dbReference>
<reference evidence="3" key="3">
    <citation type="submission" date="2011-03" db="EMBL/GenBank/DDBJ databases">
        <title>Annotation of Magnaporthe poae ATCC 64411.</title>
        <authorList>
            <person name="Ma L.-J."/>
            <person name="Dead R."/>
            <person name="Young S.K."/>
            <person name="Zeng Q."/>
            <person name="Gargeya S."/>
            <person name="Fitzgerald M."/>
            <person name="Haas B."/>
            <person name="Abouelleil A."/>
            <person name="Alvarado L."/>
            <person name="Arachchi H.M."/>
            <person name="Berlin A."/>
            <person name="Brown A."/>
            <person name="Chapman S.B."/>
            <person name="Chen Z."/>
            <person name="Dunbar C."/>
            <person name="Freedman E."/>
            <person name="Gearin G."/>
            <person name="Gellesch M."/>
            <person name="Goldberg J."/>
            <person name="Griggs A."/>
            <person name="Gujja S."/>
            <person name="Heiman D."/>
            <person name="Howarth C."/>
            <person name="Larson L."/>
            <person name="Lui A."/>
            <person name="MacDonald P.J.P."/>
            <person name="Mehta T."/>
            <person name="Montmayeur A."/>
            <person name="Murphy C."/>
            <person name="Neiman D."/>
            <person name="Pearson M."/>
            <person name="Priest M."/>
            <person name="Roberts A."/>
            <person name="Saif S."/>
            <person name="Shea T."/>
            <person name="Shenoy N."/>
            <person name="Sisk P."/>
            <person name="Stolte C."/>
            <person name="Sykes S."/>
            <person name="Yandava C."/>
            <person name="Wortman J."/>
            <person name="Nusbaum C."/>
            <person name="Birren B."/>
        </authorList>
    </citation>
    <scope>NUCLEOTIDE SEQUENCE</scope>
    <source>
        <strain evidence="3">ATCC 64411</strain>
    </source>
</reference>
<dbReference type="PANTHER" id="PTHR10039">
    <property type="entry name" value="AMELOGENIN"/>
    <property type="match status" value="1"/>
</dbReference>
<dbReference type="Gene3D" id="3.40.50.300">
    <property type="entry name" value="P-loop containing nucleotide triphosphate hydrolases"/>
    <property type="match status" value="1"/>
</dbReference>
<dbReference type="AlphaFoldDB" id="A0A0C4E1H5"/>
<dbReference type="InterPro" id="IPR027417">
    <property type="entry name" value="P-loop_NTPase"/>
</dbReference>
<dbReference type="VEuPathDB" id="FungiDB:MAPG_06236"/>
<dbReference type="OMA" id="RYANDMA"/>
<dbReference type="STRING" id="644358.A0A0C4E1H5"/>
<evidence type="ECO:0000259" key="2">
    <source>
        <dbReference type="Pfam" id="PF24883"/>
    </source>
</evidence>
<gene>
    <name evidence="3" type="ORF">MAPG_06236</name>
</gene>
<reference evidence="4" key="4">
    <citation type="journal article" date="2015" name="G3 (Bethesda)">
        <title>Genome sequences of three phytopathogenic species of the Magnaporthaceae family of fungi.</title>
        <authorList>
            <person name="Okagaki L.H."/>
            <person name="Nunes C.C."/>
            <person name="Sailsbery J."/>
            <person name="Clay B."/>
            <person name="Brown D."/>
            <person name="John T."/>
            <person name="Oh Y."/>
            <person name="Young N."/>
            <person name="Fitzgerald M."/>
            <person name="Haas B.J."/>
            <person name="Zeng Q."/>
            <person name="Young S."/>
            <person name="Adiconis X."/>
            <person name="Fan L."/>
            <person name="Levin J.Z."/>
            <person name="Mitchell T.K."/>
            <person name="Okubara P.A."/>
            <person name="Farman M.L."/>
            <person name="Kohn L.M."/>
            <person name="Birren B."/>
            <person name="Ma L.-J."/>
            <person name="Dean R.A."/>
        </authorList>
    </citation>
    <scope>NUCLEOTIDE SEQUENCE</scope>
    <source>
        <strain evidence="4">ATCC 64411 / 73-15</strain>
    </source>
</reference>
<dbReference type="EnsemblFungi" id="MAPG_06236T0">
    <property type="protein sequence ID" value="MAPG_06236T0"/>
    <property type="gene ID" value="MAPG_06236"/>
</dbReference>
<evidence type="ECO:0000313" key="4">
    <source>
        <dbReference type="EnsemblFungi" id="MAPG_06236T0"/>
    </source>
</evidence>
<keyword evidence="5" id="KW-1185">Reference proteome</keyword>
<dbReference type="Proteomes" id="UP000011715">
    <property type="component" value="Unassembled WGS sequence"/>
</dbReference>